<name>A0A2U2BQK9_ALCFA</name>
<accession>A0A2U2BQK9</accession>
<evidence type="ECO:0000313" key="1">
    <source>
        <dbReference type="EMBL" id="PWE16285.1"/>
    </source>
</evidence>
<proteinExistence type="predicted"/>
<dbReference type="RefSeq" id="WP_042482206.1">
    <property type="nucleotide sequence ID" value="NZ_CAXOJJ010000003.1"/>
</dbReference>
<sequence>MTIRSLMWILWPSFLVAGVLSAIVFALVDPLDIVVLGHMQVDRLTFYTVAFFLFWVAASVACTLSLYMSSGSPAALAEPADSLD</sequence>
<reference evidence="1 2" key="2">
    <citation type="submission" date="2018-05" db="EMBL/GenBank/DDBJ databases">
        <authorList>
            <person name="Lanie J.A."/>
            <person name="Ng W.-L."/>
            <person name="Kazmierczak K.M."/>
            <person name="Andrzejewski T.M."/>
            <person name="Davidsen T.M."/>
            <person name="Wayne K.J."/>
            <person name="Tettelin H."/>
            <person name="Glass J.I."/>
            <person name="Rusch D."/>
            <person name="Podicherti R."/>
            <person name="Tsui H.-C.T."/>
            <person name="Winkler M.E."/>
        </authorList>
    </citation>
    <scope>NUCLEOTIDE SEQUENCE [LARGE SCALE GENOMIC DNA]</scope>
    <source>
        <strain evidence="1 2">YBY</strain>
    </source>
</reference>
<dbReference type="STRING" id="511.UZ73_02145"/>
<dbReference type="Proteomes" id="UP000245216">
    <property type="component" value="Unassembled WGS sequence"/>
</dbReference>
<dbReference type="EMBL" id="QEXO01000001">
    <property type="protein sequence ID" value="PWE16285.1"/>
    <property type="molecule type" value="Genomic_DNA"/>
</dbReference>
<dbReference type="OrthoDB" id="6197657at2"/>
<reference evidence="1 2" key="1">
    <citation type="submission" date="2018-05" db="EMBL/GenBank/DDBJ databases">
        <title>Genome Sequence of an Efficient Indole-Degrading Bacterium, Alcaligenes sp.YBY.</title>
        <authorList>
            <person name="Yang B."/>
        </authorList>
    </citation>
    <scope>NUCLEOTIDE SEQUENCE [LARGE SCALE GENOMIC DNA]</scope>
    <source>
        <strain evidence="1 2">YBY</strain>
    </source>
</reference>
<comment type="caution">
    <text evidence="1">The sequence shown here is derived from an EMBL/GenBank/DDBJ whole genome shotgun (WGS) entry which is preliminary data.</text>
</comment>
<dbReference type="GeneID" id="29370056"/>
<protein>
    <submittedName>
        <fullName evidence="1">Uncharacterized protein</fullName>
    </submittedName>
</protein>
<gene>
    <name evidence="1" type="ORF">DF183_02960</name>
</gene>
<organism evidence="1 2">
    <name type="scientific">Alcaligenes faecalis</name>
    <dbReference type="NCBI Taxonomy" id="511"/>
    <lineage>
        <taxon>Bacteria</taxon>
        <taxon>Pseudomonadati</taxon>
        <taxon>Pseudomonadota</taxon>
        <taxon>Betaproteobacteria</taxon>
        <taxon>Burkholderiales</taxon>
        <taxon>Alcaligenaceae</taxon>
        <taxon>Alcaligenes</taxon>
    </lineage>
</organism>
<dbReference type="AlphaFoldDB" id="A0A2U2BQK9"/>
<dbReference type="KEGG" id="afa:UZ73_02145"/>
<evidence type="ECO:0000313" key="2">
    <source>
        <dbReference type="Proteomes" id="UP000245216"/>
    </source>
</evidence>